<dbReference type="Bgee" id="ENSECAG00000036521">
    <property type="expression patterns" value="Expressed in testis"/>
</dbReference>
<dbReference type="PANTHER" id="PTHR11736:SF53">
    <property type="entry name" value="MELANOMA-ASSOCIATED ANTIGEN B3"/>
    <property type="match status" value="1"/>
</dbReference>
<dbReference type="PROSITE" id="PS50838">
    <property type="entry name" value="MAGE"/>
    <property type="match status" value="1"/>
</dbReference>
<reference evidence="3 4" key="1">
    <citation type="journal article" date="2009" name="Science">
        <title>Genome sequence, comparative analysis, and population genetics of the domestic horse.</title>
        <authorList>
            <consortium name="Broad Institute Genome Sequencing Platform"/>
            <consortium name="Broad Institute Whole Genome Assembly Team"/>
            <person name="Wade C.M."/>
            <person name="Giulotto E."/>
            <person name="Sigurdsson S."/>
            <person name="Zoli M."/>
            <person name="Gnerre S."/>
            <person name="Imsland F."/>
            <person name="Lear T.L."/>
            <person name="Adelson D.L."/>
            <person name="Bailey E."/>
            <person name="Bellone R.R."/>
            <person name="Bloecker H."/>
            <person name="Distl O."/>
            <person name="Edgar R.C."/>
            <person name="Garber M."/>
            <person name="Leeb T."/>
            <person name="Mauceli E."/>
            <person name="MacLeod J.N."/>
            <person name="Penedo M.C.T."/>
            <person name="Raison J.M."/>
            <person name="Sharpe T."/>
            <person name="Vogel J."/>
            <person name="Andersson L."/>
            <person name="Antczak D.F."/>
            <person name="Biagi T."/>
            <person name="Binns M.M."/>
            <person name="Chowdhary B.P."/>
            <person name="Coleman S.J."/>
            <person name="Della Valle G."/>
            <person name="Fryc S."/>
            <person name="Guerin G."/>
            <person name="Hasegawa T."/>
            <person name="Hill E.W."/>
            <person name="Jurka J."/>
            <person name="Kiialainen A."/>
            <person name="Lindgren G."/>
            <person name="Liu J."/>
            <person name="Magnani E."/>
            <person name="Mickelson J.R."/>
            <person name="Murray J."/>
            <person name="Nergadze S.G."/>
            <person name="Onofrio R."/>
            <person name="Pedroni S."/>
            <person name="Piras M.F."/>
            <person name="Raudsepp T."/>
            <person name="Rocchi M."/>
            <person name="Roeed K.H."/>
            <person name="Ryder O.A."/>
            <person name="Searle S."/>
            <person name="Skow L."/>
            <person name="Swinburne J.E."/>
            <person name="Syvaenen A.C."/>
            <person name="Tozaki T."/>
            <person name="Valberg S.J."/>
            <person name="Vaudin M."/>
            <person name="White J.R."/>
            <person name="Zody M.C."/>
            <person name="Lander E.S."/>
            <person name="Lindblad-Toh K."/>
        </authorList>
    </citation>
    <scope>NUCLEOTIDE SEQUENCE [LARGE SCALE GENOMIC DNA]</scope>
    <source>
        <strain evidence="3 4">Thoroughbred</strain>
    </source>
</reference>
<sequence>MSRGQKRKLQTHEKRRQSQGGTQAPKGAQVTATKEEAFPSSSPPPFGVITPQGKPGARSHSALKKAQKALSTTTMSAAVSHTRSYEGANRKTAKKCSSYQAPLSTVQSQRDPLTKVTGMLVQFLLHMLKMKKPIVKADMLKVVDKKYKSRFLEILKRASFSMEVVFGVDLKEVDSAKHSYILVNKMDLPNNGTVSCGRGFPKPGLLMNLLGVIFLKGNCATEEEIWKFLNQMRVYAGKKHFIFGEPRKLITQDLVKLKYLEYQQVPNSDPPRYEFLWGPRAHAETSKMRVLEFLAKINHTVPSAFESCYKEALRDEEERAQATGALRADTDATASECCGPCLAAPPTSSEVEADSSLCG</sequence>
<dbReference type="FunFam" id="1.10.10.1210:FF:000001">
    <property type="entry name" value="melanoma-associated antigen D1"/>
    <property type="match status" value="1"/>
</dbReference>
<feature type="compositionally biased region" description="Basic residues" evidence="1">
    <location>
        <begin position="1"/>
        <end position="17"/>
    </location>
</feature>
<keyword evidence="4" id="KW-1185">Reference proteome</keyword>
<dbReference type="Pfam" id="PF12440">
    <property type="entry name" value="MAGE_N"/>
    <property type="match status" value="1"/>
</dbReference>
<gene>
    <name evidence="3" type="primary">MAGEB3</name>
</gene>
<feature type="domain" description="MAGE" evidence="2">
    <location>
        <begin position="113"/>
        <end position="312"/>
    </location>
</feature>
<accession>A0A3Q2I495</accession>
<proteinExistence type="predicted"/>
<protein>
    <submittedName>
        <fullName evidence="3">MAGE family member B3</fullName>
    </submittedName>
</protein>
<dbReference type="AlphaFoldDB" id="A0A3Q2I495"/>
<evidence type="ECO:0000313" key="3">
    <source>
        <dbReference type="Ensembl" id="ENSECAP00000042740.2"/>
    </source>
</evidence>
<evidence type="ECO:0000313" key="4">
    <source>
        <dbReference type="Proteomes" id="UP000002281"/>
    </source>
</evidence>
<dbReference type="GO" id="GO:0005634">
    <property type="term" value="C:nucleus"/>
    <property type="evidence" value="ECO:0000318"/>
    <property type="project" value="GO_Central"/>
</dbReference>
<feature type="compositionally biased region" description="Polar residues" evidence="1">
    <location>
        <begin position="69"/>
        <end position="82"/>
    </location>
</feature>
<dbReference type="GO" id="GO:0000122">
    <property type="term" value="P:negative regulation of transcription by RNA polymerase II"/>
    <property type="evidence" value="ECO:0000318"/>
    <property type="project" value="GO_Central"/>
</dbReference>
<dbReference type="InterPro" id="IPR021072">
    <property type="entry name" value="MAGE_N"/>
</dbReference>
<dbReference type="InterPro" id="IPR041899">
    <property type="entry name" value="MAGE_WH2"/>
</dbReference>
<evidence type="ECO:0000256" key="1">
    <source>
        <dbReference type="SAM" id="MobiDB-lite"/>
    </source>
</evidence>
<dbReference type="SMART" id="SM01373">
    <property type="entry name" value="MAGE"/>
    <property type="match status" value="1"/>
</dbReference>
<dbReference type="Ensembl" id="ENSECAT00000055219.3">
    <property type="protein sequence ID" value="ENSECAP00000042740.2"/>
    <property type="gene ID" value="ENSECAG00000036521.3"/>
</dbReference>
<dbReference type="STRING" id="9796.ENSECAP00000042740"/>
<dbReference type="InterPro" id="IPR002190">
    <property type="entry name" value="MHD_dom"/>
</dbReference>
<dbReference type="InterPro" id="IPR041898">
    <property type="entry name" value="MAGE_WH1"/>
</dbReference>
<dbReference type="InterPro" id="IPR037445">
    <property type="entry name" value="MAGE"/>
</dbReference>
<reference evidence="3" key="2">
    <citation type="submission" date="2025-05" db="UniProtKB">
        <authorList>
            <consortium name="Ensembl"/>
        </authorList>
    </citation>
    <scope>IDENTIFICATION</scope>
    <source>
        <strain evidence="3">Thoroughbred</strain>
    </source>
</reference>
<dbReference type="OrthoDB" id="205198at2759"/>
<dbReference type="SMART" id="SM01392">
    <property type="entry name" value="MAGE_N"/>
    <property type="match status" value="1"/>
</dbReference>
<organism evidence="3 4">
    <name type="scientific">Equus caballus</name>
    <name type="common">Horse</name>
    <dbReference type="NCBI Taxonomy" id="9796"/>
    <lineage>
        <taxon>Eukaryota</taxon>
        <taxon>Metazoa</taxon>
        <taxon>Chordata</taxon>
        <taxon>Craniata</taxon>
        <taxon>Vertebrata</taxon>
        <taxon>Euteleostomi</taxon>
        <taxon>Mammalia</taxon>
        <taxon>Eutheria</taxon>
        <taxon>Laurasiatheria</taxon>
        <taxon>Perissodactyla</taxon>
        <taxon>Equidae</taxon>
        <taxon>Equus</taxon>
    </lineage>
</organism>
<feature type="region of interest" description="Disordered" evidence="1">
    <location>
        <begin position="1"/>
        <end position="108"/>
    </location>
</feature>
<dbReference type="FunFam" id="1.10.10.1200:FF:000007">
    <property type="entry name" value="Melanoma-associated antigen C2"/>
    <property type="match status" value="1"/>
</dbReference>
<dbReference type="InParanoid" id="A0A3Q2I495"/>
<dbReference type="Pfam" id="PF01454">
    <property type="entry name" value="MAGE"/>
    <property type="match status" value="1"/>
</dbReference>
<name>A0A3Q2I495_HORSE</name>
<dbReference type="Gene3D" id="1.10.10.1200">
    <property type="entry name" value="MAGE homology domain, winged helix WH1 motif"/>
    <property type="match status" value="1"/>
</dbReference>
<evidence type="ECO:0000259" key="2">
    <source>
        <dbReference type="PROSITE" id="PS50838"/>
    </source>
</evidence>
<feature type="compositionally biased region" description="Polar residues" evidence="1">
    <location>
        <begin position="95"/>
        <end position="108"/>
    </location>
</feature>
<dbReference type="GeneTree" id="ENSGT00940000164194"/>
<dbReference type="SMR" id="A0A3Q2I495"/>
<dbReference type="Gene3D" id="1.10.10.1210">
    <property type="entry name" value="MAGE homology domain, winged helix WH2 motif"/>
    <property type="match status" value="1"/>
</dbReference>
<dbReference type="OMA" id="WAKVNQT"/>
<dbReference type="PaxDb" id="9796-ENSECAP00000042740"/>
<dbReference type="PANTHER" id="PTHR11736">
    <property type="entry name" value="MELANOMA-ASSOCIATED ANTIGEN MAGE ANTIGEN"/>
    <property type="match status" value="1"/>
</dbReference>
<dbReference type="Proteomes" id="UP000002281">
    <property type="component" value="Chromosome X"/>
</dbReference>
<dbReference type="Ensembl" id="ENSECAT00000099865.1">
    <property type="protein sequence ID" value="ENSECAP00000086378.1"/>
    <property type="gene ID" value="ENSECAG00000036521.3"/>
</dbReference>